<name>A0ABT5YYZ7_9ACTN</name>
<proteinExistence type="predicted"/>
<sequence length="166" mass="17504">MACELIEGTAPLPGGTILRTANWVVEHCVGPLGLGTVVVKPIRHVVHVAELAADETHELGPLLQRVSDAVTQVTEPEQVYVCLWSHAGGAPGHIHFVVQPARKDDLAQHNAYGPELQMAMFNVGRVPDQGQVVDVCDRLRTALAGEGSTAAGSGCPQLPQPGPLSM</sequence>
<feature type="region of interest" description="Disordered" evidence="1">
    <location>
        <begin position="146"/>
        <end position="166"/>
    </location>
</feature>
<evidence type="ECO:0000256" key="1">
    <source>
        <dbReference type="SAM" id="MobiDB-lite"/>
    </source>
</evidence>
<dbReference type="RefSeq" id="WP_275813687.1">
    <property type="nucleotide sequence ID" value="NZ_BAAANM010000001.1"/>
</dbReference>
<reference evidence="2 3" key="1">
    <citation type="submission" date="2023-03" db="EMBL/GenBank/DDBJ databases">
        <title>Draft genome sequence of type strain Streptomyces ferralitis JCM 14344.</title>
        <authorList>
            <person name="Klaysubun C."/>
            <person name="Duangmal K."/>
        </authorList>
    </citation>
    <scope>NUCLEOTIDE SEQUENCE [LARGE SCALE GENOMIC DNA]</scope>
    <source>
        <strain evidence="2 3">JCM 14344</strain>
    </source>
</reference>
<protein>
    <recommendedName>
        <fullName evidence="4">HIT domain-containing protein</fullName>
    </recommendedName>
</protein>
<dbReference type="Gene3D" id="3.30.428.10">
    <property type="entry name" value="HIT-like"/>
    <property type="match status" value="1"/>
</dbReference>
<evidence type="ECO:0000313" key="3">
    <source>
        <dbReference type="Proteomes" id="UP001220022"/>
    </source>
</evidence>
<evidence type="ECO:0008006" key="4">
    <source>
        <dbReference type="Google" id="ProtNLM"/>
    </source>
</evidence>
<comment type="caution">
    <text evidence="2">The sequence shown here is derived from an EMBL/GenBank/DDBJ whole genome shotgun (WGS) entry which is preliminary data.</text>
</comment>
<accession>A0ABT5YYZ7</accession>
<dbReference type="SUPFAM" id="SSF54197">
    <property type="entry name" value="HIT-like"/>
    <property type="match status" value="1"/>
</dbReference>
<dbReference type="InterPro" id="IPR036265">
    <property type="entry name" value="HIT-like_sf"/>
</dbReference>
<dbReference type="Proteomes" id="UP001220022">
    <property type="component" value="Unassembled WGS sequence"/>
</dbReference>
<gene>
    <name evidence="2" type="ORF">P2L57_14160</name>
</gene>
<keyword evidence="3" id="KW-1185">Reference proteome</keyword>
<evidence type="ECO:0000313" key="2">
    <source>
        <dbReference type="EMBL" id="MDF2256823.1"/>
    </source>
</evidence>
<dbReference type="EMBL" id="JARHTQ010000007">
    <property type="protein sequence ID" value="MDF2256823.1"/>
    <property type="molecule type" value="Genomic_DNA"/>
</dbReference>
<organism evidence="2 3">
    <name type="scientific">Streptantibioticus ferralitis</name>
    <dbReference type="NCBI Taxonomy" id="236510"/>
    <lineage>
        <taxon>Bacteria</taxon>
        <taxon>Bacillati</taxon>
        <taxon>Actinomycetota</taxon>
        <taxon>Actinomycetes</taxon>
        <taxon>Kitasatosporales</taxon>
        <taxon>Streptomycetaceae</taxon>
        <taxon>Streptantibioticus</taxon>
    </lineage>
</organism>